<feature type="signal peptide" evidence="1">
    <location>
        <begin position="1"/>
        <end position="23"/>
    </location>
</feature>
<dbReference type="RefSeq" id="WP_100784139.1">
    <property type="nucleotide sequence ID" value="NZ_NPDU01000093.1"/>
</dbReference>
<dbReference type="EMBL" id="NPDU01000093">
    <property type="protein sequence ID" value="PJZ59848.1"/>
    <property type="molecule type" value="Genomic_DNA"/>
</dbReference>
<evidence type="ECO:0000313" key="5">
    <source>
        <dbReference type="Proteomes" id="UP000232188"/>
    </source>
</evidence>
<dbReference type="Proteomes" id="UP000232188">
    <property type="component" value="Unassembled WGS sequence"/>
</dbReference>
<evidence type="ECO:0000313" key="3">
    <source>
        <dbReference type="EMBL" id="PJZ59848.1"/>
    </source>
</evidence>
<evidence type="ECO:0000313" key="2">
    <source>
        <dbReference type="EMBL" id="PJZ54603.1"/>
    </source>
</evidence>
<protein>
    <submittedName>
        <fullName evidence="2">Uncharacterized protein</fullName>
    </submittedName>
</protein>
<proteinExistence type="predicted"/>
<keyword evidence="1" id="KW-0732">Signal</keyword>
<dbReference type="AlphaFoldDB" id="A0A2M9YSS6"/>
<name>A0A2M9YSS6_9LEPT</name>
<dbReference type="EMBL" id="NPDV01000002">
    <property type="protein sequence ID" value="PJZ54603.1"/>
    <property type="molecule type" value="Genomic_DNA"/>
</dbReference>
<dbReference type="Proteomes" id="UP000232149">
    <property type="component" value="Unassembled WGS sequence"/>
</dbReference>
<keyword evidence="4" id="KW-1185">Reference proteome</keyword>
<feature type="chain" id="PRO_5044383861" evidence="1">
    <location>
        <begin position="24"/>
        <end position="162"/>
    </location>
</feature>
<evidence type="ECO:0000313" key="4">
    <source>
        <dbReference type="Proteomes" id="UP000232149"/>
    </source>
</evidence>
<reference evidence="4 5" key="1">
    <citation type="submission" date="2017-07" db="EMBL/GenBank/DDBJ databases">
        <title>Leptospira spp. isolated from tropical soils.</title>
        <authorList>
            <person name="Thibeaux R."/>
            <person name="Iraola G."/>
            <person name="Ferres I."/>
            <person name="Bierque E."/>
            <person name="Girault D."/>
            <person name="Soupe-Gilbert M.-E."/>
            <person name="Picardeau M."/>
            <person name="Goarant C."/>
        </authorList>
    </citation>
    <scope>NUCLEOTIDE SEQUENCE [LARGE SCALE GENOMIC DNA]</scope>
    <source>
        <strain evidence="2 5">FH2-B-C1</strain>
        <strain evidence="3 4">FH2-B-D1</strain>
    </source>
</reference>
<organism evidence="2 5">
    <name type="scientific">Leptospira adleri</name>
    <dbReference type="NCBI Taxonomy" id="2023186"/>
    <lineage>
        <taxon>Bacteria</taxon>
        <taxon>Pseudomonadati</taxon>
        <taxon>Spirochaetota</taxon>
        <taxon>Spirochaetia</taxon>
        <taxon>Leptospirales</taxon>
        <taxon>Leptospiraceae</taxon>
        <taxon>Leptospira</taxon>
    </lineage>
</organism>
<comment type="caution">
    <text evidence="2">The sequence shown here is derived from an EMBL/GenBank/DDBJ whole genome shotgun (WGS) entry which is preliminary data.</text>
</comment>
<sequence length="162" mass="17142">MKKLLLIALTVFFAISANLSAKAAYGMGGCGLGSLIFKDNGMVQIFAATTNGIYGNQSFGITSGTSNCTSDGIVNNDKAKEVFVHMNYESLEQEIAMGKGEKLSSLATLFGCSGDSQRFKEVAKENFSKIFTAAAIKNPSIMLSNLEAEVGKDAALKNSCKI</sequence>
<evidence type="ECO:0000256" key="1">
    <source>
        <dbReference type="SAM" id="SignalP"/>
    </source>
</evidence>
<accession>A0A2M9YSS6</accession>
<dbReference type="InterPro" id="IPR021383">
    <property type="entry name" value="DUF3015"/>
</dbReference>
<gene>
    <name evidence="3" type="ORF">CH376_21530</name>
    <name evidence="2" type="ORF">CH380_02420</name>
</gene>
<dbReference type="Pfam" id="PF11220">
    <property type="entry name" value="DUF3015"/>
    <property type="match status" value="1"/>
</dbReference>
<dbReference type="OrthoDB" id="334910at2"/>